<protein>
    <submittedName>
        <fullName evidence="1">Uncharacterized protein</fullName>
    </submittedName>
</protein>
<name>A0ABW5Y0Q8_9BACL</name>
<dbReference type="EMBL" id="JBHUOR010000069">
    <property type="protein sequence ID" value="MFD2868901.1"/>
    <property type="molecule type" value="Genomic_DNA"/>
</dbReference>
<organism evidence="1 2">
    <name type="scientific">Kurthia populi</name>
    <dbReference type="NCBI Taxonomy" id="1562132"/>
    <lineage>
        <taxon>Bacteria</taxon>
        <taxon>Bacillati</taxon>
        <taxon>Bacillota</taxon>
        <taxon>Bacilli</taxon>
        <taxon>Bacillales</taxon>
        <taxon>Caryophanaceae</taxon>
        <taxon>Kurthia</taxon>
    </lineage>
</organism>
<evidence type="ECO:0000313" key="1">
    <source>
        <dbReference type="EMBL" id="MFD2868901.1"/>
    </source>
</evidence>
<gene>
    <name evidence="1" type="ORF">ACFSY7_10380</name>
</gene>
<evidence type="ECO:0000313" key="2">
    <source>
        <dbReference type="Proteomes" id="UP001597568"/>
    </source>
</evidence>
<dbReference type="RefSeq" id="WP_380147784.1">
    <property type="nucleotide sequence ID" value="NZ_JBHUOR010000069.1"/>
</dbReference>
<sequence length="223" mass="25679">MRAIFNFTLNALIFALIGAVIASSFYPTLDTSYAQLQKNYDDYVNAQARFMTEPSKNNIQKVDQHENFIFPASYVLEQQSWLNSFVLRKKPVLTSKQQQTLRYQLANAEKLNEQFQQTALQQVYHAENLAPYLRANNAQTDKHVFVTHDSNGTSISFDANNTIFNNVFTNSITANYFLIKTKDTTFYLRKELGYKIESKTTDAITIKMGNNRLHFNAIIKSDE</sequence>
<dbReference type="Proteomes" id="UP001597568">
    <property type="component" value="Unassembled WGS sequence"/>
</dbReference>
<accession>A0ABW5Y0Q8</accession>
<keyword evidence="2" id="KW-1185">Reference proteome</keyword>
<comment type="caution">
    <text evidence="1">The sequence shown here is derived from an EMBL/GenBank/DDBJ whole genome shotgun (WGS) entry which is preliminary data.</text>
</comment>
<reference evidence="2" key="1">
    <citation type="journal article" date="2019" name="Int. J. Syst. Evol. Microbiol.">
        <title>The Global Catalogue of Microorganisms (GCM) 10K type strain sequencing project: providing services to taxonomists for standard genome sequencing and annotation.</title>
        <authorList>
            <consortium name="The Broad Institute Genomics Platform"/>
            <consortium name="The Broad Institute Genome Sequencing Center for Infectious Disease"/>
            <person name="Wu L."/>
            <person name="Ma J."/>
        </authorList>
    </citation>
    <scope>NUCLEOTIDE SEQUENCE [LARGE SCALE GENOMIC DNA]</scope>
    <source>
        <strain evidence="2">KCTC 33522</strain>
    </source>
</reference>
<proteinExistence type="predicted"/>